<dbReference type="Gene3D" id="1.10.1510.10">
    <property type="entry name" value="Uncharacterised protein YqeY/AIM41 PF09424, N-terminal domain"/>
    <property type="match status" value="1"/>
</dbReference>
<sequence length="36" mass="4146">MLQDKIKEEVKEAMRAKESVRLEVLRGVLAAFTNEL</sequence>
<protein>
    <recommendedName>
        <fullName evidence="2">Transamidase GatB domain protein</fullName>
    </recommendedName>
</protein>
<evidence type="ECO:0000313" key="1">
    <source>
        <dbReference type="EMBL" id="VAW24491.1"/>
    </source>
</evidence>
<dbReference type="InterPro" id="IPR019004">
    <property type="entry name" value="YqeY/Aim41"/>
</dbReference>
<accession>A0A3B0U0D5</accession>
<evidence type="ECO:0008006" key="2">
    <source>
        <dbReference type="Google" id="ProtNLM"/>
    </source>
</evidence>
<dbReference type="Pfam" id="PF09424">
    <property type="entry name" value="YqeY"/>
    <property type="match status" value="1"/>
</dbReference>
<dbReference type="EMBL" id="UOER01000270">
    <property type="protein sequence ID" value="VAW24491.1"/>
    <property type="molecule type" value="Genomic_DNA"/>
</dbReference>
<organism evidence="1">
    <name type="scientific">hydrothermal vent metagenome</name>
    <dbReference type="NCBI Taxonomy" id="652676"/>
    <lineage>
        <taxon>unclassified sequences</taxon>
        <taxon>metagenomes</taxon>
        <taxon>ecological metagenomes</taxon>
    </lineage>
</organism>
<dbReference type="InterPro" id="IPR042184">
    <property type="entry name" value="YqeY/Aim41_N"/>
</dbReference>
<gene>
    <name evidence="1" type="ORF">MNBD_BACTEROID04-1567</name>
</gene>
<proteinExistence type="predicted"/>
<reference evidence="1" key="1">
    <citation type="submission" date="2018-06" db="EMBL/GenBank/DDBJ databases">
        <authorList>
            <person name="Zhirakovskaya E."/>
        </authorList>
    </citation>
    <scope>NUCLEOTIDE SEQUENCE</scope>
</reference>
<dbReference type="AlphaFoldDB" id="A0A3B0U0D5"/>
<name>A0A3B0U0D5_9ZZZZ</name>
<feature type="non-terminal residue" evidence="1">
    <location>
        <position position="36"/>
    </location>
</feature>